<dbReference type="Gene3D" id="3.20.20.80">
    <property type="entry name" value="Glycosidases"/>
    <property type="match status" value="1"/>
</dbReference>
<dbReference type="Proteomes" id="UP000615687">
    <property type="component" value="Unassembled WGS sequence"/>
</dbReference>
<evidence type="ECO:0000259" key="5">
    <source>
        <dbReference type="Pfam" id="PF23666"/>
    </source>
</evidence>
<evidence type="ECO:0000259" key="4">
    <source>
        <dbReference type="Pfam" id="PF13550"/>
    </source>
</evidence>
<evidence type="ECO:0000256" key="2">
    <source>
        <dbReference type="SAM" id="SignalP"/>
    </source>
</evidence>
<evidence type="ECO:0000313" key="6">
    <source>
        <dbReference type="EMBL" id="MBD8875445.1"/>
    </source>
</evidence>
<feature type="chain" id="PRO_5047445904" evidence="2">
    <location>
        <begin position="20"/>
        <end position="1311"/>
    </location>
</feature>
<sequence length="1311" mass="139156">MATLLLGAAASALVGASGASGLVASAITSAATIGGSLLDSFLFGGGGSSQSVEGQRLDSLQVLSSTEGAAIPIIAGHARVSGQVIWATKLDEVVTTTTQQQGGKGGGGASTTTTDYSYFASFAVGLCEGPISQVLRVWADGDELDLTTVHARIYKGTEAQEPDALIEAKQGTGNAPAYRGTAYVVFEDLPLAAYGNRIPQLTFEVIRAVGYEEERLTGVCLLPGSTEFGYSPALVKDVVSGTNTTDNNRHTKTHDTDWNHSLDLVEAVLPSVEAVALVVAWFGDDLRCGSCQIAPRVEEGTKQTTPISWQVAGLSRGVATVVSQVDGKPAFGGSPNDASVIAAIADLKARGLKVFLYPFIMMDVPAGNGLPDPYGGTEQAVFPWRGRITCHPAPGQPGTVDQTAAAETQAAVFLGTANAADFGVSGGAVIYSGPPEWSYRRFILHLAKLADLAGGVDAFAIGTEMPGLTSVRGTGHSFPFVDGLIDLLGEVRAVVGSVTKLGYAADWSEYHSYRPADGTGDVWFNLDPLWSHAELDFIGIDNYLPLSDWRDGTGHADHSAEYQSIYDLDYLKSNIEGGEYFNWYYASEADRDSQTRTAIHDGAHGEDWVFRQKDIRSWWQNTHRNRPGGVRNASATAWTAESKPIWFTEFGCPAIDKGTNQPNVFYDPKSSESFVPHYSSTARDDLIQRRYLRAVMDYWAETGGNNPVSGAYGGAMVDTSRMFAWAWDVRPFPSFPVDGDTWADHANFTTGHWLSGRLGGVPADGLARLMLTRSGLVEGADFDTGGFDGVADGYIVDNVASARGVLEMLGAVFFFDALESGGKIVARSRRSRFPVLDLDAGALLDRGKDAEPVTIKRAQQTELPRVVRLTAYDVARDFETVTGEGLLEAVTSDRVVVTDSPVVLDFSRVQGIAESLLQEAWAGREGFTFGVAEEALALEPGDVVRLQFGGRSYLARSSKVTDGGSSGSGRSVSAKSYDGPVYEPSRGLGRARSFGTQKQSASALGVFVDGPLLRDGDSAWQGYLTGYKLPFNPGLVFLSSPSDSGFVTRASLGVAGTIGEVKTDLAPGPLYRWDNANSVEVELYSGSLQSLSDDLVLAGGNALLVQSASGDWELLQFANAELIGTRTYRLSRLLRGQRGSESAMGAAAGSRVVVPTGGMVQSGLERGQIGLPLNWQVGPADGVVGGEDFAAYSVTMTGRGERPLSPVHLKSTATVGGDVVLSWVRRTRIGGDTWEAPDVPLGEDAELYAVEIWQGGDLKRTLDASSQSVTYTAADQLVDLGSVGEGFTFFVFQMSATYGRGVGASALIEGN</sequence>
<reference evidence="6 7" key="1">
    <citation type="submission" date="2020-09" db="EMBL/GenBank/DDBJ databases">
        <title>The genome sequence of type strain Labrenzia polysiphoniae KACC 19711.</title>
        <authorList>
            <person name="Liu Y."/>
        </authorList>
    </citation>
    <scope>NUCLEOTIDE SEQUENCE [LARGE SCALE GENOMIC DNA]</scope>
    <source>
        <strain evidence="6 7">KACC 19711</strain>
    </source>
</reference>
<keyword evidence="2" id="KW-0732">Signal</keyword>
<name>A0ABR9C6C6_9HYPH</name>
<keyword evidence="7" id="KW-1185">Reference proteome</keyword>
<dbReference type="RefSeq" id="WP_192107589.1">
    <property type="nucleotide sequence ID" value="NZ_JACYXJ010000002.1"/>
</dbReference>
<dbReference type="Pfam" id="PF13547">
    <property type="entry name" value="GTA_TIM"/>
    <property type="match status" value="1"/>
</dbReference>
<protein>
    <submittedName>
        <fullName evidence="6">Glycoside hydrolase/phage tail family protein</fullName>
    </submittedName>
</protein>
<comment type="caution">
    <text evidence="6">The sequence shown here is derived from an EMBL/GenBank/DDBJ whole genome shotgun (WGS) entry which is preliminary data.</text>
</comment>
<feature type="region of interest" description="Disordered" evidence="1">
    <location>
        <begin position="957"/>
        <end position="977"/>
    </location>
</feature>
<dbReference type="InterPro" id="IPR017853">
    <property type="entry name" value="GH"/>
</dbReference>
<dbReference type="EMBL" id="JACYXJ010000002">
    <property type="protein sequence ID" value="MBD8875445.1"/>
    <property type="molecule type" value="Genomic_DNA"/>
</dbReference>
<organism evidence="6 7">
    <name type="scientific">Roseibium polysiphoniae</name>
    <dbReference type="NCBI Taxonomy" id="2571221"/>
    <lineage>
        <taxon>Bacteria</taxon>
        <taxon>Pseudomonadati</taxon>
        <taxon>Pseudomonadota</taxon>
        <taxon>Alphaproteobacteria</taxon>
        <taxon>Hyphomicrobiales</taxon>
        <taxon>Stappiaceae</taxon>
        <taxon>Roseibium</taxon>
    </lineage>
</organism>
<dbReference type="SUPFAM" id="SSF51445">
    <property type="entry name" value="(Trans)glycosidases"/>
    <property type="match status" value="1"/>
</dbReference>
<evidence type="ECO:0000259" key="3">
    <source>
        <dbReference type="Pfam" id="PF13547"/>
    </source>
</evidence>
<evidence type="ECO:0000313" key="7">
    <source>
        <dbReference type="Proteomes" id="UP000615687"/>
    </source>
</evidence>
<evidence type="ECO:0000256" key="1">
    <source>
        <dbReference type="SAM" id="MobiDB-lite"/>
    </source>
</evidence>
<dbReference type="Pfam" id="PF13550">
    <property type="entry name" value="Phage-tail_3"/>
    <property type="match status" value="1"/>
</dbReference>
<feature type="domain" description="GTA TIM-barrel-like" evidence="3">
    <location>
        <begin position="437"/>
        <end position="736"/>
    </location>
</feature>
<keyword evidence="6" id="KW-0378">Hydrolase</keyword>
<gene>
    <name evidence="6" type="ORF">IG617_03995</name>
</gene>
<dbReference type="Pfam" id="PF23666">
    <property type="entry name" value="Rcc01698_C"/>
    <property type="match status" value="1"/>
</dbReference>
<dbReference type="InterPro" id="IPR025195">
    <property type="entry name" value="GTA_TIM_dom"/>
</dbReference>
<dbReference type="GO" id="GO:0016787">
    <property type="term" value="F:hydrolase activity"/>
    <property type="evidence" value="ECO:0007669"/>
    <property type="project" value="UniProtKB-KW"/>
</dbReference>
<accession>A0ABR9C6C6</accession>
<feature type="domain" description="Rcc01698-like C-terminal" evidence="5">
    <location>
        <begin position="1057"/>
        <end position="1153"/>
    </location>
</feature>
<proteinExistence type="predicted"/>
<dbReference type="CDD" id="cd19607">
    <property type="entry name" value="GTA_TIM-barrel-like"/>
    <property type="match status" value="1"/>
</dbReference>
<feature type="signal peptide" evidence="2">
    <location>
        <begin position="1"/>
        <end position="19"/>
    </location>
</feature>
<dbReference type="InterPro" id="IPR056490">
    <property type="entry name" value="Rcc01698_C"/>
</dbReference>
<feature type="domain" description="Tip attachment protein J" evidence="4">
    <location>
        <begin position="798"/>
        <end position="956"/>
    </location>
</feature>
<dbReference type="InterPro" id="IPR032876">
    <property type="entry name" value="J_dom"/>
</dbReference>